<evidence type="ECO:0008006" key="7">
    <source>
        <dbReference type="Google" id="ProtNLM"/>
    </source>
</evidence>
<reference evidence="5 6" key="1">
    <citation type="journal article" date="2013" name="Curr. Biol.">
        <title>The Genome of the Foraminiferan Reticulomyxa filosa.</title>
        <authorList>
            <person name="Glockner G."/>
            <person name="Hulsmann N."/>
            <person name="Schleicher M."/>
            <person name="Noegel A.A."/>
            <person name="Eichinger L."/>
            <person name="Gallinger C."/>
            <person name="Pawlowski J."/>
            <person name="Sierra R."/>
            <person name="Euteneuer U."/>
            <person name="Pillet L."/>
            <person name="Moustafa A."/>
            <person name="Platzer M."/>
            <person name="Groth M."/>
            <person name="Szafranski K."/>
            <person name="Schliwa M."/>
        </authorList>
    </citation>
    <scope>NUCLEOTIDE SEQUENCE [LARGE SCALE GENOMIC DNA]</scope>
</reference>
<dbReference type="InterPro" id="IPR027417">
    <property type="entry name" value="P-loop_NTPase"/>
</dbReference>
<dbReference type="OrthoDB" id="442176at2759"/>
<dbReference type="SUPFAM" id="SSF52540">
    <property type="entry name" value="P-loop containing nucleoside triphosphate hydrolases"/>
    <property type="match status" value="1"/>
</dbReference>
<evidence type="ECO:0000313" key="5">
    <source>
        <dbReference type="EMBL" id="ETO36623.1"/>
    </source>
</evidence>
<protein>
    <recommendedName>
        <fullName evidence="7">Adenylate kinase</fullName>
    </recommendedName>
</protein>
<dbReference type="CDD" id="cd01428">
    <property type="entry name" value="ADK"/>
    <property type="match status" value="1"/>
</dbReference>
<dbReference type="GO" id="GO:0006139">
    <property type="term" value="P:nucleobase-containing compound metabolic process"/>
    <property type="evidence" value="ECO:0007669"/>
    <property type="project" value="InterPro"/>
</dbReference>
<keyword evidence="1 4" id="KW-0808">Transferase</keyword>
<dbReference type="EMBL" id="ASPP01000466">
    <property type="protein sequence ID" value="ETO36623.1"/>
    <property type="molecule type" value="Genomic_DNA"/>
</dbReference>
<evidence type="ECO:0000313" key="6">
    <source>
        <dbReference type="Proteomes" id="UP000023152"/>
    </source>
</evidence>
<proteinExistence type="inferred from homology"/>
<keyword evidence="3 4" id="KW-0418">Kinase</keyword>
<dbReference type="Gene3D" id="3.40.50.300">
    <property type="entry name" value="P-loop containing nucleotide triphosphate hydrolases"/>
    <property type="match status" value="1"/>
</dbReference>
<comment type="caution">
    <text evidence="5">The sequence shown here is derived from an EMBL/GenBank/DDBJ whole genome shotgun (WGS) entry which is preliminary data.</text>
</comment>
<keyword evidence="6" id="KW-1185">Reference proteome</keyword>
<dbReference type="InterPro" id="IPR000850">
    <property type="entry name" value="Adenylat/UMP-CMP_kin"/>
</dbReference>
<accession>X6PEU1</accession>
<evidence type="ECO:0000256" key="4">
    <source>
        <dbReference type="RuleBase" id="RU003330"/>
    </source>
</evidence>
<name>X6PEU1_RETFI</name>
<dbReference type="Pfam" id="PF00406">
    <property type="entry name" value="ADK"/>
    <property type="match status" value="1"/>
</dbReference>
<evidence type="ECO:0000256" key="1">
    <source>
        <dbReference type="ARBA" id="ARBA00022679"/>
    </source>
</evidence>
<comment type="similarity">
    <text evidence="4">Belongs to the adenylate kinase family.</text>
</comment>
<dbReference type="OMA" id="YRCVHIS"/>
<dbReference type="Proteomes" id="UP000023152">
    <property type="component" value="Unassembled WGS sequence"/>
</dbReference>
<organism evidence="5 6">
    <name type="scientific">Reticulomyxa filosa</name>
    <dbReference type="NCBI Taxonomy" id="46433"/>
    <lineage>
        <taxon>Eukaryota</taxon>
        <taxon>Sar</taxon>
        <taxon>Rhizaria</taxon>
        <taxon>Retaria</taxon>
        <taxon>Foraminifera</taxon>
        <taxon>Monothalamids</taxon>
        <taxon>Reticulomyxidae</taxon>
        <taxon>Reticulomyxa</taxon>
    </lineage>
</organism>
<gene>
    <name evidence="5" type="ORF">RFI_00439</name>
</gene>
<keyword evidence="2" id="KW-0547">Nucleotide-binding</keyword>
<dbReference type="PRINTS" id="PR00094">
    <property type="entry name" value="ADENYLTKNASE"/>
</dbReference>
<evidence type="ECO:0000256" key="2">
    <source>
        <dbReference type="ARBA" id="ARBA00022741"/>
    </source>
</evidence>
<sequence>MQEKSSLAAIDNILQFLEEKRSESTHKKPQVVFVLGGPGAGKGTQCQKIVDEFGIVHLSAGDLLREEKNSGSKDAELINHYIAEGKIVPVEITIGLIKKAMQANMAKGKYTFVIDGFPRNHDNLNGWNKVRIVLKI</sequence>
<dbReference type="PANTHER" id="PTHR23359">
    <property type="entry name" value="NUCLEOTIDE KINASE"/>
    <property type="match status" value="1"/>
</dbReference>
<evidence type="ECO:0000256" key="3">
    <source>
        <dbReference type="ARBA" id="ARBA00022777"/>
    </source>
</evidence>
<dbReference type="GO" id="GO:0005524">
    <property type="term" value="F:ATP binding"/>
    <property type="evidence" value="ECO:0007669"/>
    <property type="project" value="InterPro"/>
</dbReference>
<dbReference type="InterPro" id="IPR033690">
    <property type="entry name" value="Adenylat_kinase_CS"/>
</dbReference>
<dbReference type="PROSITE" id="PS00113">
    <property type="entry name" value="ADENYLATE_KINASE"/>
    <property type="match status" value="1"/>
</dbReference>
<dbReference type="GO" id="GO:0019205">
    <property type="term" value="F:nucleobase-containing compound kinase activity"/>
    <property type="evidence" value="ECO:0007669"/>
    <property type="project" value="InterPro"/>
</dbReference>
<dbReference type="AlphaFoldDB" id="X6PEU1"/>